<gene>
    <name evidence="3" type="ORF">Sradi_3797800</name>
</gene>
<proteinExistence type="predicted"/>
<evidence type="ECO:0000259" key="2">
    <source>
        <dbReference type="Pfam" id="PF00078"/>
    </source>
</evidence>
<protein>
    <submittedName>
        <fullName evidence="3">LINE-1 retrotransposable element O protein</fullName>
    </submittedName>
</protein>
<dbReference type="InterPro" id="IPR000477">
    <property type="entry name" value="RT_dom"/>
</dbReference>
<evidence type="ECO:0000313" key="3">
    <source>
        <dbReference type="EMBL" id="KAL0361133.1"/>
    </source>
</evidence>
<feature type="domain" description="Reverse transcriptase" evidence="2">
    <location>
        <begin position="278"/>
        <end position="360"/>
    </location>
</feature>
<organism evidence="3">
    <name type="scientific">Sesamum radiatum</name>
    <name type="common">Black benniseed</name>
    <dbReference type="NCBI Taxonomy" id="300843"/>
    <lineage>
        <taxon>Eukaryota</taxon>
        <taxon>Viridiplantae</taxon>
        <taxon>Streptophyta</taxon>
        <taxon>Embryophyta</taxon>
        <taxon>Tracheophyta</taxon>
        <taxon>Spermatophyta</taxon>
        <taxon>Magnoliopsida</taxon>
        <taxon>eudicotyledons</taxon>
        <taxon>Gunneridae</taxon>
        <taxon>Pentapetalae</taxon>
        <taxon>asterids</taxon>
        <taxon>lamiids</taxon>
        <taxon>Lamiales</taxon>
        <taxon>Pedaliaceae</taxon>
        <taxon>Sesamum</taxon>
    </lineage>
</organism>
<dbReference type="PANTHER" id="PTHR46890">
    <property type="entry name" value="NON-LTR RETROLELEMENT REVERSE TRANSCRIPTASE-LIKE PROTEIN-RELATED"/>
    <property type="match status" value="1"/>
</dbReference>
<reference evidence="3" key="1">
    <citation type="submission" date="2020-06" db="EMBL/GenBank/DDBJ databases">
        <authorList>
            <person name="Li T."/>
            <person name="Hu X."/>
            <person name="Zhang T."/>
            <person name="Song X."/>
            <person name="Zhang H."/>
            <person name="Dai N."/>
            <person name="Sheng W."/>
            <person name="Hou X."/>
            <person name="Wei L."/>
        </authorList>
    </citation>
    <scope>NUCLEOTIDE SEQUENCE</scope>
    <source>
        <strain evidence="3">G02</strain>
        <tissue evidence="3">Leaf</tissue>
    </source>
</reference>
<evidence type="ECO:0000256" key="1">
    <source>
        <dbReference type="SAM" id="Coils"/>
    </source>
</evidence>
<sequence>MQQQKCFRFEAVWLRSKECKGVIEQAWASRYAADPTQSLLHKIRSCKEDITCWDRTGLGNITKRIKDIESILKAATQSEITRDVQTRNKALQAELEELLEREETLWRQRGKALWLKEGDRNIAFFHAQATERRHRKEIKKLKNHAGVEVSGSYEIQDIIVEYFSNIFMSTSPDGRVIDGILACLETRVTEEMNTVLCRPFTPEEVKCALDAMHPLKSPGPDGMSPIFYQKFWSIIGTDVSRCALQILNEHVLDKDLNHTHIVLLPKCTSPVLVLDFCPISLCNVVYKLASKTIANRLKPLLNTLISNSQSAFVLGHVNLDNVLVAYEVNHYLAHKYQGDSGYVSLKLDLSKAYDRVEWYFLE</sequence>
<dbReference type="EMBL" id="JACGWJ010000016">
    <property type="protein sequence ID" value="KAL0361133.1"/>
    <property type="molecule type" value="Genomic_DNA"/>
</dbReference>
<feature type="coiled-coil region" evidence="1">
    <location>
        <begin position="81"/>
        <end position="108"/>
    </location>
</feature>
<dbReference type="Pfam" id="PF00078">
    <property type="entry name" value="RVT_1"/>
    <property type="match status" value="1"/>
</dbReference>
<accession>A0AAW2Q0A8</accession>
<comment type="caution">
    <text evidence="3">The sequence shown here is derived from an EMBL/GenBank/DDBJ whole genome shotgun (WGS) entry which is preliminary data.</text>
</comment>
<name>A0AAW2Q0A8_SESRA</name>
<dbReference type="AlphaFoldDB" id="A0AAW2Q0A8"/>
<keyword evidence="1" id="KW-0175">Coiled coil</keyword>
<dbReference type="InterPro" id="IPR052343">
    <property type="entry name" value="Retrotransposon-Effector_Assoc"/>
</dbReference>
<reference evidence="3" key="2">
    <citation type="journal article" date="2024" name="Plant">
        <title>Genomic evolution and insights into agronomic trait innovations of Sesamum species.</title>
        <authorList>
            <person name="Miao H."/>
            <person name="Wang L."/>
            <person name="Qu L."/>
            <person name="Liu H."/>
            <person name="Sun Y."/>
            <person name="Le M."/>
            <person name="Wang Q."/>
            <person name="Wei S."/>
            <person name="Zheng Y."/>
            <person name="Lin W."/>
            <person name="Duan Y."/>
            <person name="Cao H."/>
            <person name="Xiong S."/>
            <person name="Wang X."/>
            <person name="Wei L."/>
            <person name="Li C."/>
            <person name="Ma Q."/>
            <person name="Ju M."/>
            <person name="Zhao R."/>
            <person name="Li G."/>
            <person name="Mu C."/>
            <person name="Tian Q."/>
            <person name="Mei H."/>
            <person name="Zhang T."/>
            <person name="Gao T."/>
            <person name="Zhang H."/>
        </authorList>
    </citation>
    <scope>NUCLEOTIDE SEQUENCE</scope>
    <source>
        <tissue evidence="3">Leaf</tissue>
    </source>
</reference>
<dbReference type="PANTHER" id="PTHR46890:SF48">
    <property type="entry name" value="RNA-DIRECTED DNA POLYMERASE"/>
    <property type="match status" value="1"/>
</dbReference>